<dbReference type="EMBL" id="QWKX01000014">
    <property type="protein sequence ID" value="RIH78474.1"/>
    <property type="molecule type" value="Genomic_DNA"/>
</dbReference>
<gene>
    <name evidence="1" type="ORF">Mcate_00796</name>
</gene>
<dbReference type="OrthoDB" id="9789552at2"/>
<dbReference type="RefSeq" id="WP_027886449.1">
    <property type="nucleotide sequence ID" value="NZ_JBHSXZ010000012.1"/>
</dbReference>
<dbReference type="Pfam" id="PF13552">
    <property type="entry name" value="DUF4127"/>
    <property type="match status" value="2"/>
</dbReference>
<evidence type="ECO:0000313" key="1">
    <source>
        <dbReference type="EMBL" id="RIH78474.1"/>
    </source>
</evidence>
<organism evidence="1 2">
    <name type="scientific">Meiothermus taiwanensis</name>
    <dbReference type="NCBI Taxonomy" id="172827"/>
    <lineage>
        <taxon>Bacteria</taxon>
        <taxon>Thermotogati</taxon>
        <taxon>Deinococcota</taxon>
        <taxon>Deinococci</taxon>
        <taxon>Thermales</taxon>
        <taxon>Thermaceae</taxon>
        <taxon>Meiothermus</taxon>
    </lineage>
</organism>
<dbReference type="InterPro" id="IPR025394">
    <property type="entry name" value="DUF4127"/>
</dbReference>
<protein>
    <recommendedName>
        <fullName evidence="3">DUF4127 family protein</fullName>
    </recommendedName>
</protein>
<evidence type="ECO:0000313" key="2">
    <source>
        <dbReference type="Proteomes" id="UP000266089"/>
    </source>
</evidence>
<dbReference type="AlphaFoldDB" id="A0A399E1E4"/>
<comment type="caution">
    <text evidence="1">The sequence shown here is derived from an EMBL/GenBank/DDBJ whole genome shotgun (WGS) entry which is preliminary data.</text>
</comment>
<reference evidence="1 2" key="1">
    <citation type="submission" date="2018-08" db="EMBL/GenBank/DDBJ databases">
        <title>Meiothermus cateniformans JCM 15151 genome sequencing project.</title>
        <authorList>
            <person name="Da Costa M.S."/>
            <person name="Albuquerque L."/>
            <person name="Raposo P."/>
            <person name="Froufe H.J.C."/>
            <person name="Barroso C.S."/>
            <person name="Egas C."/>
        </authorList>
    </citation>
    <scope>NUCLEOTIDE SEQUENCE [LARGE SCALE GENOMIC DNA]</scope>
    <source>
        <strain evidence="1 2">JCM 15151</strain>
    </source>
</reference>
<dbReference type="Proteomes" id="UP000266089">
    <property type="component" value="Unassembled WGS sequence"/>
</dbReference>
<accession>A0A399E1E4</accession>
<sequence>MRWALLLAFVLVSHGWAFPSGTLYLPLDDRPPNWLPCTWQVVRCPPRALYQGRQGANLEALWGWLQEQTGRTLVASLDALVYGGLVQSRSSALPLEEARGRLEVLYRWQARTGGQVLAFGVIPRHPDATHRTRNLELLRSLGDGFAYLEAPWDDALPGSPAVAEAATLPIPTRPGADEAGQVLLLRALNPGVRVRVLYDQPQAAQQITRYEGIPLQESVSRLLLSAGAVAVESRPDLVLVVYTGGDPRRGVLTVLQGLREAPVALADIARVNRGEASLVRYLLALDIYRDLAAYASWGTPGNNLGAALAQGGLFAAPLCQRAGNPAAWCEERRARVLAQAYLEYLWGEIGRPWVRARFPEPLTEEAARYVFERLQTEPMPRLGLGQLRPEGLQFPWGRSFEAEWQYRLDGVPNLQR</sequence>
<proteinExistence type="predicted"/>
<name>A0A399E1E4_9DEIN</name>
<evidence type="ECO:0008006" key="3">
    <source>
        <dbReference type="Google" id="ProtNLM"/>
    </source>
</evidence>